<sequence length="425" mass="44173">MPARRGVAAVPSEAAGVRGTSAAFSVTVLVPGRVRADIDAVIASAPGVVVCYADEADEADARDQRRITLDADSGSTLAWLTSALRARLGADLLQTEDPVFTVASTGKLTQSLCASVTTGHDLALFDAEADRRVIRYLSVHPNHTDRVTGRPRRIALLTDASAVLDFEPLAAEAALPAVESQAAHLHRATGLDVIPMPVDAHEPADLARLVGMLAPGFAAMVLVHTHVRRIDAVRAAMLAAARPTSPLLLDSINDGLAVAATAAILNHLRAHGIEPARARVAIVDPGRGGDLAGLVVGAGVRQVTLYDPVLYGVQPLHGLAADLDLIVDLIGLARPPDGVAVLRTRPELPPPLDSASLGPRPLHALPGLLQAAVTMRRPITPAARLAAVRALTMQTPPGMLLPPLDLPRLTPAVAAAAVEALSARE</sequence>
<evidence type="ECO:0000313" key="4">
    <source>
        <dbReference type="Proteomes" id="UP000179627"/>
    </source>
</evidence>
<dbReference type="SUPFAM" id="SSF53223">
    <property type="entry name" value="Aminoacid dehydrogenase-like, N-terminal domain"/>
    <property type="match status" value="1"/>
</dbReference>
<evidence type="ECO:0000259" key="2">
    <source>
        <dbReference type="SMART" id="SM01274"/>
    </source>
</evidence>
<dbReference type="GO" id="GO:0016616">
    <property type="term" value="F:oxidoreductase activity, acting on the CH-OH group of donors, NAD or NADP as acceptor"/>
    <property type="evidence" value="ECO:0007669"/>
    <property type="project" value="InterPro"/>
</dbReference>
<dbReference type="GO" id="GO:0004470">
    <property type="term" value="F:malic enzyme activity"/>
    <property type="evidence" value="ECO:0007669"/>
    <property type="project" value="InterPro"/>
</dbReference>
<comment type="caution">
    <text evidence="3">The sequence shown here is derived from an EMBL/GenBank/DDBJ whole genome shotgun (WGS) entry which is preliminary data.</text>
</comment>
<dbReference type="SMART" id="SM01274">
    <property type="entry name" value="malic"/>
    <property type="match status" value="1"/>
</dbReference>
<gene>
    <name evidence="3" type="ORF">CC117_26150</name>
</gene>
<dbReference type="Gene3D" id="3.40.50.10380">
    <property type="entry name" value="Malic enzyme, N-terminal domain"/>
    <property type="match status" value="1"/>
</dbReference>
<evidence type="ECO:0000313" key="3">
    <source>
        <dbReference type="EMBL" id="OHV31482.1"/>
    </source>
</evidence>
<dbReference type="AlphaFoldDB" id="A0A1S1QEI2"/>
<organism evidence="3 4">
    <name type="scientific">Parafrankia colletiae</name>
    <dbReference type="NCBI Taxonomy" id="573497"/>
    <lineage>
        <taxon>Bacteria</taxon>
        <taxon>Bacillati</taxon>
        <taxon>Actinomycetota</taxon>
        <taxon>Actinomycetes</taxon>
        <taxon>Frankiales</taxon>
        <taxon>Frankiaceae</taxon>
        <taxon>Parafrankia</taxon>
    </lineage>
</organism>
<dbReference type="InterPro" id="IPR037062">
    <property type="entry name" value="Malic_N_dom_sf"/>
</dbReference>
<dbReference type="PANTHER" id="PTHR43237">
    <property type="entry name" value="NADP-DEPENDENT MALIC ENZYME"/>
    <property type="match status" value="1"/>
</dbReference>
<proteinExistence type="predicted"/>
<feature type="domain" description="Malic enzyme N-terminal" evidence="2">
    <location>
        <begin position="105"/>
        <end position="226"/>
    </location>
</feature>
<protein>
    <submittedName>
        <fullName evidence="3">Malic enzyme-like protein</fullName>
    </submittedName>
</protein>
<reference evidence="4" key="1">
    <citation type="submission" date="2016-07" db="EMBL/GenBank/DDBJ databases">
        <title>Sequence Frankia sp. strain CcI1.17.</title>
        <authorList>
            <person name="Ghodhbane-Gtari F."/>
            <person name="Swanson E."/>
            <person name="Gueddou A."/>
            <person name="Morris K."/>
            <person name="Hezbri K."/>
            <person name="Ktari A."/>
            <person name="Nouioui I."/>
            <person name="Abebe-Akele F."/>
            <person name="Simpson S."/>
            <person name="Thomas K."/>
            <person name="Gtari M."/>
            <person name="Tisa L.S."/>
            <person name="Hurst S."/>
        </authorList>
    </citation>
    <scope>NUCLEOTIDE SEQUENCE [LARGE SCALE GENOMIC DNA]</scope>
    <source>
        <strain evidence="4">Cc1.17</strain>
    </source>
</reference>
<dbReference type="InterPro" id="IPR012301">
    <property type="entry name" value="Malic_N_dom"/>
</dbReference>
<dbReference type="EMBL" id="MBLM01000144">
    <property type="protein sequence ID" value="OHV31482.1"/>
    <property type="molecule type" value="Genomic_DNA"/>
</dbReference>
<evidence type="ECO:0000256" key="1">
    <source>
        <dbReference type="ARBA" id="ARBA00023002"/>
    </source>
</evidence>
<dbReference type="PANTHER" id="PTHR43237:SF4">
    <property type="entry name" value="NADP-DEPENDENT MALIC ENZYME"/>
    <property type="match status" value="1"/>
</dbReference>
<accession>A0A1S1QEI2</accession>
<dbReference type="Proteomes" id="UP000179627">
    <property type="component" value="Unassembled WGS sequence"/>
</dbReference>
<dbReference type="OrthoDB" id="4246724at2"/>
<keyword evidence="1" id="KW-0560">Oxidoreductase</keyword>
<dbReference type="InterPro" id="IPR046346">
    <property type="entry name" value="Aminoacid_DH-like_N_sf"/>
</dbReference>
<dbReference type="InterPro" id="IPR051674">
    <property type="entry name" value="Malate_Decarboxylase"/>
</dbReference>
<keyword evidence="4" id="KW-1185">Reference proteome</keyword>
<name>A0A1S1QEI2_9ACTN</name>